<keyword evidence="1" id="KW-0732">Signal</keyword>
<proteinExistence type="predicted"/>
<keyword evidence="3" id="KW-1185">Reference proteome</keyword>
<evidence type="ECO:0000313" key="2">
    <source>
        <dbReference type="EMBL" id="MCA1857816.1"/>
    </source>
</evidence>
<sequence length="140" mass="15415">MRTLSLALASSLLLLAADAAAQSRQYPVIDESQISSVQVTAPAQPVRVLQEDLDAVSGMYGMSNGWRLKVDPRGNGLIARIDRQRAMRLLPLSRDRFASRDGNVVMRFNLGDNGQDMEMSYVPDSRLAQVVVVRATLAQR</sequence>
<feature type="chain" id="PRO_5046072744" evidence="1">
    <location>
        <begin position="22"/>
        <end position="140"/>
    </location>
</feature>
<comment type="caution">
    <text evidence="2">The sequence shown here is derived from an EMBL/GenBank/DDBJ whole genome shotgun (WGS) entry which is preliminary data.</text>
</comment>
<gene>
    <name evidence="2" type="ORF">LE190_18065</name>
</gene>
<evidence type="ECO:0000256" key="1">
    <source>
        <dbReference type="SAM" id="SignalP"/>
    </source>
</evidence>
<accession>A0ABS7YDM6</accession>
<feature type="signal peptide" evidence="1">
    <location>
        <begin position="1"/>
        <end position="21"/>
    </location>
</feature>
<name>A0ABS7YDM6_9BURK</name>
<dbReference type="RefSeq" id="WP_225240003.1">
    <property type="nucleotide sequence ID" value="NZ_JAHYBX010000009.1"/>
</dbReference>
<dbReference type="EMBL" id="JAHYBX010000009">
    <property type="protein sequence ID" value="MCA1857816.1"/>
    <property type="molecule type" value="Genomic_DNA"/>
</dbReference>
<dbReference type="Proteomes" id="UP001198602">
    <property type="component" value="Unassembled WGS sequence"/>
</dbReference>
<evidence type="ECO:0000313" key="3">
    <source>
        <dbReference type="Proteomes" id="UP001198602"/>
    </source>
</evidence>
<organism evidence="2 3">
    <name type="scientific">Massilia hydrophila</name>
    <dbReference type="NCBI Taxonomy" id="3044279"/>
    <lineage>
        <taxon>Bacteria</taxon>
        <taxon>Pseudomonadati</taxon>
        <taxon>Pseudomonadota</taxon>
        <taxon>Betaproteobacteria</taxon>
        <taxon>Burkholderiales</taxon>
        <taxon>Oxalobacteraceae</taxon>
        <taxon>Telluria group</taxon>
        <taxon>Massilia</taxon>
    </lineage>
</organism>
<reference evidence="2 3" key="1">
    <citation type="submission" date="2021-07" db="EMBL/GenBank/DDBJ databases">
        <title>Characterization of Violacein-producing bacteria and related species.</title>
        <authorList>
            <person name="Wilson H.S."/>
            <person name="De Leon M.E."/>
        </authorList>
    </citation>
    <scope>NUCLEOTIDE SEQUENCE [LARGE SCALE GENOMIC DNA]</scope>
    <source>
        <strain evidence="2 3">HSC-2F05</strain>
    </source>
</reference>
<protein>
    <submittedName>
        <fullName evidence="2">Uncharacterized protein</fullName>
    </submittedName>
</protein>